<dbReference type="Gene3D" id="3.30.70.250">
    <property type="entry name" value="Malonyl-CoA ACP transacylase, ACP-binding"/>
    <property type="match status" value="1"/>
</dbReference>
<dbReference type="SUPFAM" id="SSF55048">
    <property type="entry name" value="Probable ACP-binding domain of malonyl-CoA ACP transacylase"/>
    <property type="match status" value="1"/>
</dbReference>
<dbReference type="Proteomes" id="UP000214646">
    <property type="component" value="Unassembled WGS sequence"/>
</dbReference>
<dbReference type="InterPro" id="IPR001227">
    <property type="entry name" value="Ac_transferase_dom_sf"/>
</dbReference>
<dbReference type="GO" id="GO:0004314">
    <property type="term" value="F:[acyl-carrier-protein] S-malonyltransferase activity"/>
    <property type="evidence" value="ECO:0007669"/>
    <property type="project" value="UniProtKB-EC"/>
</dbReference>
<dbReference type="PIRSF" id="PIRSF000446">
    <property type="entry name" value="Mct"/>
    <property type="match status" value="1"/>
</dbReference>
<comment type="similarity">
    <text evidence="2">Belongs to the fabD family.</text>
</comment>
<name>A0A225DVS1_9BACT</name>
<keyword evidence="2" id="KW-0012">Acyltransferase</keyword>
<gene>
    <name evidence="5" type="ORF">FRUB_01444</name>
</gene>
<dbReference type="SMART" id="SM00827">
    <property type="entry name" value="PKS_AT"/>
    <property type="match status" value="1"/>
</dbReference>
<dbReference type="SUPFAM" id="SSF52151">
    <property type="entry name" value="FabD/lysophospholipase-like"/>
    <property type="match status" value="1"/>
</dbReference>
<dbReference type="InterPro" id="IPR016035">
    <property type="entry name" value="Acyl_Trfase/lysoPLipase"/>
</dbReference>
<reference evidence="6" key="1">
    <citation type="submission" date="2017-06" db="EMBL/GenBank/DDBJ databases">
        <title>Genome analysis of Fimbriiglobus ruber SP5, the first member of the order Planctomycetales with confirmed chitinolytic capability.</title>
        <authorList>
            <person name="Ravin N.V."/>
            <person name="Rakitin A.L."/>
            <person name="Ivanova A.A."/>
            <person name="Beletsky A.V."/>
            <person name="Kulichevskaya I.S."/>
            <person name="Mardanov A.V."/>
            <person name="Dedysh S.N."/>
        </authorList>
    </citation>
    <scope>NUCLEOTIDE SEQUENCE [LARGE SCALE GENOMIC DNA]</scope>
    <source>
        <strain evidence="6">SP5</strain>
    </source>
</reference>
<sequence>MSRTAFLFPGQGAQTVGMAAGLVAQSPVAKALFAEAAAVLGYDLLAVCATGPAEKLNATDVSQPAIFVASLAALEHLKATEPDALGGVTDTAGLSLGEYTALVFAGALSFADGLKVVQARGAAMQAAAEVTPSGMISILGVELPDVEALVATAKEAGTLQVANLLCPGNTVVSGAAAALDRLDQLCQEKGGVRTIRLAVAGAFHTDLMKPADEKLAAALAGARIVAPRVPVWSNVDAKPHTEPDEIRGLLVRQVVSPVRWEETVRGLMAAGVERFYEIGPGRVLAGLLKRVNRKTDVRNIGA</sequence>
<evidence type="ECO:0000256" key="1">
    <source>
        <dbReference type="ARBA" id="ARBA00018953"/>
    </source>
</evidence>
<feature type="active site" evidence="3">
    <location>
        <position position="95"/>
    </location>
</feature>
<dbReference type="EMBL" id="NIDE01000002">
    <property type="protein sequence ID" value="OWK45113.1"/>
    <property type="molecule type" value="Genomic_DNA"/>
</dbReference>
<protein>
    <recommendedName>
        <fullName evidence="1 2">Malonyl CoA-acyl carrier protein transacylase</fullName>
        <ecNumber evidence="2">2.3.1.39</ecNumber>
    </recommendedName>
</protein>
<keyword evidence="2" id="KW-0808">Transferase</keyword>
<dbReference type="NCBIfam" id="TIGR00128">
    <property type="entry name" value="fabD"/>
    <property type="match status" value="1"/>
</dbReference>
<dbReference type="OrthoDB" id="9805460at2"/>
<comment type="caution">
    <text evidence="5">The sequence shown here is derived from an EMBL/GenBank/DDBJ whole genome shotgun (WGS) entry which is preliminary data.</text>
</comment>
<dbReference type="InterPro" id="IPR024925">
    <property type="entry name" value="Malonyl_CoA-ACP_transAc"/>
</dbReference>
<feature type="domain" description="Malonyl-CoA:ACP transacylase (MAT)" evidence="4">
    <location>
        <begin position="7"/>
        <end position="300"/>
    </location>
</feature>
<dbReference type="PANTHER" id="PTHR47170">
    <property type="entry name" value="MALONYL-COA ACP TRANSACYLASE, ACP-BINDING"/>
    <property type="match status" value="1"/>
</dbReference>
<evidence type="ECO:0000256" key="3">
    <source>
        <dbReference type="PIRSR" id="PIRSR000446-1"/>
    </source>
</evidence>
<dbReference type="RefSeq" id="WP_088252887.1">
    <property type="nucleotide sequence ID" value="NZ_NIDE01000002.1"/>
</dbReference>
<evidence type="ECO:0000259" key="4">
    <source>
        <dbReference type="SMART" id="SM00827"/>
    </source>
</evidence>
<comment type="catalytic activity">
    <reaction evidence="2">
        <text>holo-[ACP] + malonyl-CoA = malonyl-[ACP] + CoA</text>
        <dbReference type="Rhea" id="RHEA:41792"/>
        <dbReference type="Rhea" id="RHEA-COMP:9623"/>
        <dbReference type="Rhea" id="RHEA-COMP:9685"/>
        <dbReference type="ChEBI" id="CHEBI:57287"/>
        <dbReference type="ChEBI" id="CHEBI:57384"/>
        <dbReference type="ChEBI" id="CHEBI:64479"/>
        <dbReference type="ChEBI" id="CHEBI:78449"/>
        <dbReference type="EC" id="2.3.1.39"/>
    </reaction>
</comment>
<organism evidence="5 6">
    <name type="scientific">Fimbriiglobus ruber</name>
    <dbReference type="NCBI Taxonomy" id="1908690"/>
    <lineage>
        <taxon>Bacteria</taxon>
        <taxon>Pseudomonadati</taxon>
        <taxon>Planctomycetota</taxon>
        <taxon>Planctomycetia</taxon>
        <taxon>Gemmatales</taxon>
        <taxon>Gemmataceae</taxon>
        <taxon>Fimbriiglobus</taxon>
    </lineage>
</organism>
<evidence type="ECO:0000313" key="5">
    <source>
        <dbReference type="EMBL" id="OWK45113.1"/>
    </source>
</evidence>
<dbReference type="EC" id="2.3.1.39" evidence="2"/>
<dbReference type="InterPro" id="IPR004410">
    <property type="entry name" value="Malonyl_CoA-ACP_transAc_FabD"/>
</dbReference>
<keyword evidence="6" id="KW-1185">Reference proteome</keyword>
<dbReference type="PANTHER" id="PTHR47170:SF2">
    <property type="entry name" value="MALONYL-COA:ACP TRANSACYLASE (MAT) DOMAIN-CONTAINING PROTEIN"/>
    <property type="match status" value="1"/>
</dbReference>
<dbReference type="Pfam" id="PF00698">
    <property type="entry name" value="Acyl_transf_1"/>
    <property type="match status" value="1"/>
</dbReference>
<dbReference type="AlphaFoldDB" id="A0A225DVS1"/>
<evidence type="ECO:0000256" key="2">
    <source>
        <dbReference type="PIRNR" id="PIRNR000446"/>
    </source>
</evidence>
<proteinExistence type="inferred from homology"/>
<accession>A0A225DVS1</accession>
<evidence type="ECO:0000313" key="6">
    <source>
        <dbReference type="Proteomes" id="UP000214646"/>
    </source>
</evidence>
<dbReference type="InterPro" id="IPR016036">
    <property type="entry name" value="Malonyl_transacylase_ACP-bd"/>
</dbReference>
<dbReference type="Gene3D" id="3.40.366.10">
    <property type="entry name" value="Malonyl-Coenzyme A Acyl Carrier Protein, domain 2"/>
    <property type="match status" value="1"/>
</dbReference>
<feature type="active site" evidence="3">
    <location>
        <position position="204"/>
    </location>
</feature>
<dbReference type="InterPro" id="IPR052760">
    <property type="entry name" value="Mitochondrial_malonyltrans"/>
</dbReference>
<dbReference type="InterPro" id="IPR014043">
    <property type="entry name" value="Acyl_transferase_dom"/>
</dbReference>